<dbReference type="InterPro" id="IPR006114">
    <property type="entry name" value="6PGDH_C"/>
</dbReference>
<name>A0A831SR68_PROAE</name>
<dbReference type="Pfam" id="PF03446">
    <property type="entry name" value="NAD_binding_2"/>
    <property type="match status" value="1"/>
</dbReference>
<gene>
    <name evidence="6" type="primary">gnd</name>
    <name evidence="6" type="ORF">ENN50_01615</name>
</gene>
<dbReference type="PANTHER" id="PTHR11811">
    <property type="entry name" value="6-PHOSPHOGLUCONATE DEHYDROGENASE"/>
    <property type="match status" value="1"/>
</dbReference>
<evidence type="ECO:0000256" key="3">
    <source>
        <dbReference type="ARBA" id="ARBA00023002"/>
    </source>
</evidence>
<dbReference type="InterPro" id="IPR004849">
    <property type="entry name" value="6DGDH_YqeC"/>
</dbReference>
<evidence type="ECO:0000313" key="6">
    <source>
        <dbReference type="EMBL" id="HED30393.1"/>
    </source>
</evidence>
<dbReference type="InterPro" id="IPR002204">
    <property type="entry name" value="3-OH-isobutyrate_DH-rel_CS"/>
</dbReference>
<dbReference type="Gene3D" id="3.40.50.720">
    <property type="entry name" value="NAD(P)-binding Rossmann-like Domain"/>
    <property type="match status" value="1"/>
</dbReference>
<dbReference type="NCBIfam" id="NF007161">
    <property type="entry name" value="PRK09599.1"/>
    <property type="match status" value="1"/>
</dbReference>
<dbReference type="InterPro" id="IPR008927">
    <property type="entry name" value="6-PGluconate_DH-like_C_sf"/>
</dbReference>
<keyword evidence="3" id="KW-0560">Oxidoreductase</keyword>
<protein>
    <submittedName>
        <fullName evidence="6">Decarboxylating 6-phosphogluconate dehydrogenase</fullName>
    </submittedName>
</protein>
<dbReference type="InterPro" id="IPR036291">
    <property type="entry name" value="NAD(P)-bd_dom_sf"/>
</dbReference>
<reference evidence="6" key="1">
    <citation type="journal article" date="2020" name="mSystems">
        <title>Genome- and Community-Level Interaction Insights into Carbon Utilization and Element Cycling Functions of Hydrothermarchaeota in Hydrothermal Sediment.</title>
        <authorList>
            <person name="Zhou Z."/>
            <person name="Liu Y."/>
            <person name="Xu W."/>
            <person name="Pan J."/>
            <person name="Luo Z.H."/>
            <person name="Li M."/>
        </authorList>
    </citation>
    <scope>NUCLEOTIDE SEQUENCE [LARGE SCALE GENOMIC DNA]</scope>
    <source>
        <strain evidence="6">SpSt-1181</strain>
    </source>
</reference>
<dbReference type="EMBL" id="DSBW01000036">
    <property type="protein sequence ID" value="HED30393.1"/>
    <property type="molecule type" value="Genomic_DNA"/>
</dbReference>
<evidence type="ECO:0000259" key="5">
    <source>
        <dbReference type="SMART" id="SM01350"/>
    </source>
</evidence>
<comment type="similarity">
    <text evidence="2">Belongs to the 6-phosphogluconate dehydrogenase family.</text>
</comment>
<keyword evidence="4" id="KW-0311">Gluconate utilization</keyword>
<dbReference type="GO" id="GO:0006098">
    <property type="term" value="P:pentose-phosphate shunt"/>
    <property type="evidence" value="ECO:0007669"/>
    <property type="project" value="InterPro"/>
</dbReference>
<proteinExistence type="inferred from homology"/>
<dbReference type="PROSITE" id="PS00895">
    <property type="entry name" value="3_HYDROXYISOBUT_DH"/>
    <property type="match status" value="1"/>
</dbReference>
<dbReference type="GO" id="GO:0016054">
    <property type="term" value="P:organic acid catabolic process"/>
    <property type="evidence" value="ECO:0007669"/>
    <property type="project" value="UniProtKB-ARBA"/>
</dbReference>
<accession>A0A831SR68</accession>
<dbReference type="AlphaFoldDB" id="A0A831SR68"/>
<dbReference type="PRINTS" id="PR00076">
    <property type="entry name" value="6PGDHDRGNASE"/>
</dbReference>
<feature type="domain" description="6-phosphogluconate dehydrogenase C-terminal" evidence="5">
    <location>
        <begin position="167"/>
        <end position="299"/>
    </location>
</feature>
<dbReference type="InterPro" id="IPR006115">
    <property type="entry name" value="6PGDH_NADP-bd"/>
</dbReference>
<evidence type="ECO:0000256" key="4">
    <source>
        <dbReference type="ARBA" id="ARBA00023064"/>
    </source>
</evidence>
<dbReference type="NCBIfam" id="TIGR00872">
    <property type="entry name" value="gnd_rel"/>
    <property type="match status" value="1"/>
</dbReference>
<dbReference type="GO" id="GO:0019521">
    <property type="term" value="P:D-gluconate metabolic process"/>
    <property type="evidence" value="ECO:0007669"/>
    <property type="project" value="UniProtKB-KW"/>
</dbReference>
<sequence length="300" mass="32539">MKIGFIGLGKMGMSMVENLLDHGHEVVVYDLSHSLVEHATTRGAEGSSGPEDLIARLPEYPVIWMMVPAGDAVDGTLDALLPLLNQGSCVIDGGNSHYRDTMRRAEYASARGVHYLDVGTSGGLDGARNGACMMIGGKEEMFRNLEQLFTDLCVPDGYGYMGSSGAGHFVKMVHNGIEYGMMQAIGEGFDILETAPFDFDHKAIARVWSNGSVIRGWLMELAGQAFEKDGKLGYLSGSIADSGEGRWTIEAAMDQNVSIPVIANALFRRYRSRSEENFSDKVVAALRHEFGGHGYVSRTS</sequence>
<dbReference type="SMART" id="SM01350">
    <property type="entry name" value="6PGD"/>
    <property type="match status" value="1"/>
</dbReference>
<comment type="pathway">
    <text evidence="1">Carbohydrate degradation; pentose phosphate pathway.</text>
</comment>
<evidence type="ECO:0000256" key="2">
    <source>
        <dbReference type="ARBA" id="ARBA00008419"/>
    </source>
</evidence>
<dbReference type="InterPro" id="IPR013328">
    <property type="entry name" value="6PGD_dom2"/>
</dbReference>
<dbReference type="Proteomes" id="UP000886335">
    <property type="component" value="Unassembled WGS sequence"/>
</dbReference>
<comment type="caution">
    <text evidence="6">The sequence shown here is derived from an EMBL/GenBank/DDBJ whole genome shotgun (WGS) entry which is preliminary data.</text>
</comment>
<dbReference type="Pfam" id="PF00393">
    <property type="entry name" value="6PGD"/>
    <property type="match status" value="1"/>
</dbReference>
<dbReference type="Gene3D" id="1.10.1040.10">
    <property type="entry name" value="N-(1-d-carboxylethyl)-l-norvaline Dehydrogenase, domain 2"/>
    <property type="match status" value="1"/>
</dbReference>
<dbReference type="SUPFAM" id="SSF51735">
    <property type="entry name" value="NAD(P)-binding Rossmann-fold domains"/>
    <property type="match status" value="1"/>
</dbReference>
<dbReference type="GO" id="GO:0050661">
    <property type="term" value="F:NADP binding"/>
    <property type="evidence" value="ECO:0007669"/>
    <property type="project" value="InterPro"/>
</dbReference>
<dbReference type="InterPro" id="IPR006183">
    <property type="entry name" value="Pgluconate_DH"/>
</dbReference>
<evidence type="ECO:0000256" key="1">
    <source>
        <dbReference type="ARBA" id="ARBA00004959"/>
    </source>
</evidence>
<dbReference type="GO" id="GO:0004616">
    <property type="term" value="F:phosphogluconate dehydrogenase (decarboxylating) activity"/>
    <property type="evidence" value="ECO:0007669"/>
    <property type="project" value="InterPro"/>
</dbReference>
<dbReference type="SUPFAM" id="SSF48179">
    <property type="entry name" value="6-phosphogluconate dehydrogenase C-terminal domain-like"/>
    <property type="match status" value="1"/>
</dbReference>
<organism evidence="6">
    <name type="scientific">Prosthecochloris aestuarii</name>
    <dbReference type="NCBI Taxonomy" id="1102"/>
    <lineage>
        <taxon>Bacteria</taxon>
        <taxon>Pseudomonadati</taxon>
        <taxon>Chlorobiota</taxon>
        <taxon>Chlorobiia</taxon>
        <taxon>Chlorobiales</taxon>
        <taxon>Chlorobiaceae</taxon>
        <taxon>Prosthecochloris</taxon>
    </lineage>
</organism>